<gene>
    <name evidence="2" type="ordered locus">Cphamn1_0191</name>
</gene>
<proteinExistence type="predicted"/>
<accession>B3EKI6</accession>
<dbReference type="STRING" id="331678.Cphamn1_0191"/>
<feature type="region of interest" description="Disordered" evidence="1">
    <location>
        <begin position="44"/>
        <end position="67"/>
    </location>
</feature>
<dbReference type="HOGENOM" id="CLU_1324472_0_0_10"/>
<name>B3EKI6_CHLPB</name>
<sequence>MEFLAFSQTKLGSSLALPANGLGGSRATSFLVAHFALQNTASNPAEKNRAPLSSGINSAEKQKGKKEGGWGEGIFALLLLRIERFRFSLIKRKPKQKIFHLLLKEKNAREKIKKCREKFSVLFCRSGAEASGNAPHYYSGFSLKKVRISFRVRSKSKKQEYRKCCCFFDFISEIASFACRSFHQKKQVLCRERIRFYISFLLAILSG</sequence>
<dbReference type="EMBL" id="CP001101">
    <property type="protein sequence ID" value="ACE03164.1"/>
    <property type="molecule type" value="Genomic_DNA"/>
</dbReference>
<dbReference type="KEGG" id="cpb:Cphamn1_0191"/>
<evidence type="ECO:0000313" key="2">
    <source>
        <dbReference type="EMBL" id="ACE03164.1"/>
    </source>
</evidence>
<evidence type="ECO:0000256" key="1">
    <source>
        <dbReference type="SAM" id="MobiDB-lite"/>
    </source>
</evidence>
<protein>
    <submittedName>
        <fullName evidence="2">Uncharacterized protein</fullName>
    </submittedName>
</protein>
<organism evidence="2">
    <name type="scientific">Chlorobium phaeobacteroides (strain BS1)</name>
    <dbReference type="NCBI Taxonomy" id="331678"/>
    <lineage>
        <taxon>Bacteria</taxon>
        <taxon>Pseudomonadati</taxon>
        <taxon>Chlorobiota</taxon>
        <taxon>Chlorobiia</taxon>
        <taxon>Chlorobiales</taxon>
        <taxon>Chlorobiaceae</taxon>
        <taxon>Chlorobium/Pelodictyon group</taxon>
        <taxon>Chlorobium</taxon>
    </lineage>
</organism>
<reference evidence="2" key="1">
    <citation type="submission" date="2008-06" db="EMBL/GenBank/DDBJ databases">
        <title>Complete sequence of Chlorobium phaeobacteroides BS1.</title>
        <authorList>
            <consortium name="US DOE Joint Genome Institute"/>
            <person name="Lucas S."/>
            <person name="Copeland A."/>
            <person name="Lapidus A."/>
            <person name="Glavina del Rio T."/>
            <person name="Dalin E."/>
            <person name="Tice H."/>
            <person name="Bruce D."/>
            <person name="Goodwin L."/>
            <person name="Pitluck S."/>
            <person name="Schmutz J."/>
            <person name="Larimer F."/>
            <person name="Land M."/>
            <person name="Hauser L."/>
            <person name="Kyrpides N."/>
            <person name="Ovchinnikova G."/>
            <person name="Li T."/>
            <person name="Liu Z."/>
            <person name="Zhao F."/>
            <person name="Overmann J."/>
            <person name="Bryant D.A."/>
            <person name="Richardson P."/>
        </authorList>
    </citation>
    <scope>NUCLEOTIDE SEQUENCE [LARGE SCALE GENOMIC DNA]</scope>
    <source>
        <strain evidence="2">BS1</strain>
    </source>
</reference>
<dbReference type="AlphaFoldDB" id="B3EKI6"/>